<name>A0A4C2AD86_EUMVA</name>
<protein>
    <submittedName>
        <fullName evidence="1">Uncharacterized protein</fullName>
    </submittedName>
</protein>
<keyword evidence="2" id="KW-1185">Reference proteome</keyword>
<dbReference type="Proteomes" id="UP000299102">
    <property type="component" value="Unassembled WGS sequence"/>
</dbReference>
<dbReference type="EMBL" id="BGZK01003057">
    <property type="protein sequence ID" value="GBP98068.1"/>
    <property type="molecule type" value="Genomic_DNA"/>
</dbReference>
<evidence type="ECO:0000313" key="1">
    <source>
        <dbReference type="EMBL" id="GBP98068.1"/>
    </source>
</evidence>
<evidence type="ECO:0000313" key="2">
    <source>
        <dbReference type="Proteomes" id="UP000299102"/>
    </source>
</evidence>
<accession>A0A4C2AD86</accession>
<dbReference type="AlphaFoldDB" id="A0A4C2AD86"/>
<proteinExistence type="predicted"/>
<organism evidence="1 2">
    <name type="scientific">Eumeta variegata</name>
    <name type="common">Bagworm moth</name>
    <name type="synonym">Eumeta japonica</name>
    <dbReference type="NCBI Taxonomy" id="151549"/>
    <lineage>
        <taxon>Eukaryota</taxon>
        <taxon>Metazoa</taxon>
        <taxon>Ecdysozoa</taxon>
        <taxon>Arthropoda</taxon>
        <taxon>Hexapoda</taxon>
        <taxon>Insecta</taxon>
        <taxon>Pterygota</taxon>
        <taxon>Neoptera</taxon>
        <taxon>Endopterygota</taxon>
        <taxon>Lepidoptera</taxon>
        <taxon>Glossata</taxon>
        <taxon>Ditrysia</taxon>
        <taxon>Tineoidea</taxon>
        <taxon>Psychidae</taxon>
        <taxon>Oiketicinae</taxon>
        <taxon>Eumeta</taxon>
    </lineage>
</organism>
<comment type="caution">
    <text evidence="1">The sequence shown here is derived from an EMBL/GenBank/DDBJ whole genome shotgun (WGS) entry which is preliminary data.</text>
</comment>
<feature type="non-terminal residue" evidence="1">
    <location>
        <position position="1"/>
    </location>
</feature>
<gene>
    <name evidence="1" type="ORF">EVAR_98504_1</name>
</gene>
<reference evidence="1 2" key="1">
    <citation type="journal article" date="2019" name="Commun. Biol.">
        <title>The bagworm genome reveals a unique fibroin gene that provides high tensile strength.</title>
        <authorList>
            <person name="Kono N."/>
            <person name="Nakamura H."/>
            <person name="Ohtoshi R."/>
            <person name="Tomita M."/>
            <person name="Numata K."/>
            <person name="Arakawa K."/>
        </authorList>
    </citation>
    <scope>NUCLEOTIDE SEQUENCE [LARGE SCALE GENOMIC DNA]</scope>
</reference>
<sequence length="138" mass="15618">VYDRDTDEIDRGEIYKMLTHAGLVPRRRTLSASKSKKIKHESNDHLPLLDSPELFHYDPNPSCPRFQSISLPIPMVLADTCDDTLVRVCRAHLVSRVGGLQQPISFVDSSYIDWDTDFPSVEFAKISPKLYDASDALI</sequence>
<dbReference type="OrthoDB" id="7440610at2759"/>